<dbReference type="KEGG" id="dmp:FAK_19980"/>
<dbReference type="RefSeq" id="WP_338606603.1">
    <property type="nucleotide sequence ID" value="NZ_AP028679.1"/>
</dbReference>
<protein>
    <submittedName>
        <fullName evidence="2">2-hydroxyglutaryl-CoA dehydratase</fullName>
    </submittedName>
</protein>
<dbReference type="Proteomes" id="UP001366166">
    <property type="component" value="Chromosome"/>
</dbReference>
<keyword evidence="3" id="KW-1185">Reference proteome</keyword>
<evidence type="ECO:0000313" key="3">
    <source>
        <dbReference type="Proteomes" id="UP001366166"/>
    </source>
</evidence>
<organism evidence="2 3">
    <name type="scientific">Desulfoferula mesophila</name>
    <dbReference type="NCBI Taxonomy" id="3058419"/>
    <lineage>
        <taxon>Bacteria</taxon>
        <taxon>Pseudomonadati</taxon>
        <taxon>Thermodesulfobacteriota</taxon>
        <taxon>Desulfarculia</taxon>
        <taxon>Desulfarculales</taxon>
        <taxon>Desulfarculaceae</taxon>
        <taxon>Desulfoferula</taxon>
    </lineage>
</organism>
<name>A0AAU9EEH0_9BACT</name>
<dbReference type="PANTHER" id="PTHR30548">
    <property type="entry name" value="2-HYDROXYGLUTARYL-COA DEHYDRATASE, D-COMPONENT-RELATED"/>
    <property type="match status" value="1"/>
</dbReference>
<dbReference type="Gene3D" id="3.40.50.11900">
    <property type="match status" value="1"/>
</dbReference>
<dbReference type="PANTHER" id="PTHR30548:SF3">
    <property type="entry name" value="2-HYDROXYACYL-COA DEHYDRATASE"/>
    <property type="match status" value="1"/>
</dbReference>
<dbReference type="AlphaFoldDB" id="A0AAU9EEH0"/>
<sequence>MSASRQLGITSTIPVEVALAGGWTPVDLNNRFVTYPDPEGLVRRAEEQGLPRTLCAWIKGMYAWCLEHPEVGALVGVTRGDCSNTHALMELLSRAGRRVVPFDYPAQNDPQAMASAIQRLAQQLGAGLERAEAIRRELVPLRADLERLDRLTWQEGKVSGGENHLWLVSASDFDGDHQDFARRLSRFLDQAEARAPRRHPVRLGLLGVPPIISGLHETLEELGAGVVFNEVPRQFAMLDGEQASVDSLAEQYARYTYPYEVGARLADIKREALRRRLDGLIHYTQSFCWRQMQDLVLRRELGLPLLTLEGDQYAPVDGRTRLRLEAFVEVLG</sequence>
<comment type="similarity">
    <text evidence="1">Belongs to the FldB/FldC dehydratase alpha/beta subunit family.</text>
</comment>
<reference evidence="3" key="1">
    <citation type="journal article" date="2023" name="Arch. Microbiol.">
        <title>Desulfoferula mesophilus gen. nov. sp. nov., a mesophilic sulfate-reducing bacterium isolated from a brackish lake sediment.</title>
        <authorList>
            <person name="Watanabe T."/>
            <person name="Yabe T."/>
            <person name="Tsuji J.M."/>
            <person name="Fukui M."/>
        </authorList>
    </citation>
    <scope>NUCLEOTIDE SEQUENCE [LARGE SCALE GENOMIC DNA]</scope>
    <source>
        <strain evidence="3">12FAK</strain>
    </source>
</reference>
<evidence type="ECO:0000256" key="1">
    <source>
        <dbReference type="ARBA" id="ARBA00005806"/>
    </source>
</evidence>
<dbReference type="InterPro" id="IPR010327">
    <property type="entry name" value="FldB/FldC_alpha/beta"/>
</dbReference>
<dbReference type="Pfam" id="PF06050">
    <property type="entry name" value="HGD-D"/>
    <property type="match status" value="1"/>
</dbReference>
<evidence type="ECO:0000313" key="2">
    <source>
        <dbReference type="EMBL" id="BEQ14932.1"/>
    </source>
</evidence>
<accession>A0AAU9EEH0</accession>
<gene>
    <name evidence="2" type="ORF">FAK_19980</name>
</gene>
<proteinExistence type="inferred from homology"/>
<dbReference type="EMBL" id="AP028679">
    <property type="protein sequence ID" value="BEQ14932.1"/>
    <property type="molecule type" value="Genomic_DNA"/>
</dbReference>